<evidence type="ECO:0000256" key="5">
    <source>
        <dbReference type="ARBA" id="ARBA00022737"/>
    </source>
</evidence>
<reference evidence="12" key="2">
    <citation type="submission" date="2025-08" db="UniProtKB">
        <authorList>
            <consortium name="Ensembl"/>
        </authorList>
    </citation>
    <scope>IDENTIFICATION</scope>
</reference>
<evidence type="ECO:0000256" key="1">
    <source>
        <dbReference type="ARBA" id="ARBA00004138"/>
    </source>
</evidence>
<keyword evidence="13" id="KW-1185">Reference proteome</keyword>
<keyword evidence="7 10" id="KW-0966">Cell projection</keyword>
<keyword evidence="6 10" id="KW-0969">Cilium</keyword>
<dbReference type="Proteomes" id="UP000694382">
    <property type="component" value="Chromosome 11"/>
</dbReference>
<organism evidence="12 13">
    <name type="scientific">Geospiza parvula</name>
    <name type="common">Small tree-finch</name>
    <name type="synonym">Camarhynchus parvulus</name>
    <dbReference type="NCBI Taxonomy" id="87175"/>
    <lineage>
        <taxon>Eukaryota</taxon>
        <taxon>Metazoa</taxon>
        <taxon>Chordata</taxon>
        <taxon>Craniata</taxon>
        <taxon>Vertebrata</taxon>
        <taxon>Euteleostomi</taxon>
        <taxon>Archelosauria</taxon>
        <taxon>Archosauria</taxon>
        <taxon>Dinosauria</taxon>
        <taxon>Saurischia</taxon>
        <taxon>Theropoda</taxon>
        <taxon>Coelurosauria</taxon>
        <taxon>Aves</taxon>
        <taxon>Neognathae</taxon>
        <taxon>Neoaves</taxon>
        <taxon>Telluraves</taxon>
        <taxon>Australaves</taxon>
        <taxon>Passeriformes</taxon>
        <taxon>Thraupidae</taxon>
        <taxon>Camarhynchus</taxon>
    </lineage>
</organism>
<accession>A0A8U8B6D9</accession>
<keyword evidence="5 10" id="KW-0677">Repeat</keyword>
<name>A0A8C3Q4U3_GEOPR</name>
<comment type="similarity">
    <text evidence="2 10">Belongs to the DNAAF1 family.</text>
</comment>
<evidence type="ECO:0000256" key="6">
    <source>
        <dbReference type="ARBA" id="ARBA00023069"/>
    </source>
</evidence>
<dbReference type="Gene3D" id="3.80.10.10">
    <property type="entry name" value="Ribonuclease Inhibitor"/>
    <property type="match status" value="2"/>
</dbReference>
<dbReference type="InterPro" id="IPR032675">
    <property type="entry name" value="LRR_dom_sf"/>
</dbReference>
<evidence type="ECO:0000256" key="4">
    <source>
        <dbReference type="ARBA" id="ARBA00022614"/>
    </source>
</evidence>
<dbReference type="FunFam" id="3.80.10.10:FF:000166">
    <property type="entry name" value="Dynein assembly factor 1, axonemal"/>
    <property type="match status" value="1"/>
</dbReference>
<dbReference type="PANTHER" id="PTHR45973">
    <property type="entry name" value="PROTEIN PHOSPHATASE 1 REGULATORY SUBUNIT SDS22-RELATED"/>
    <property type="match status" value="1"/>
</dbReference>
<reference evidence="12" key="3">
    <citation type="submission" date="2025-09" db="UniProtKB">
        <authorList>
            <consortium name="Ensembl"/>
        </authorList>
    </citation>
    <scope>IDENTIFICATION</scope>
</reference>
<evidence type="ECO:0000256" key="3">
    <source>
        <dbReference type="ARBA" id="ARBA00022553"/>
    </source>
</evidence>
<dbReference type="AlphaFoldDB" id="A0A8C3Q4U3"/>
<evidence type="ECO:0000256" key="7">
    <source>
        <dbReference type="ARBA" id="ARBA00023273"/>
    </source>
</evidence>
<evidence type="ECO:0000256" key="10">
    <source>
        <dbReference type="RuleBase" id="RU364076"/>
    </source>
</evidence>
<dbReference type="PROSITE" id="PS51450">
    <property type="entry name" value="LRR"/>
    <property type="match status" value="4"/>
</dbReference>
<reference evidence="12" key="1">
    <citation type="submission" date="2020-02" db="EMBL/GenBank/DDBJ databases">
        <authorList>
            <person name="Enbody D E."/>
            <person name="Pettersson E M."/>
        </authorList>
    </citation>
    <scope>NUCLEOTIDE SEQUENCE [LARGE SCALE GENOMIC DNA]</scope>
</reference>
<evidence type="ECO:0000256" key="2">
    <source>
        <dbReference type="ARBA" id="ARBA00006453"/>
    </source>
</evidence>
<proteinExistence type="inferred from homology"/>
<feature type="compositionally biased region" description="Basic and acidic residues" evidence="11">
    <location>
        <begin position="358"/>
        <end position="394"/>
    </location>
</feature>
<accession>A0A8C3Q4U3</accession>
<feature type="region of interest" description="Disordered" evidence="11">
    <location>
        <begin position="340"/>
        <end position="440"/>
    </location>
</feature>
<feature type="compositionally biased region" description="Low complexity" evidence="11">
    <location>
        <begin position="74"/>
        <end position="83"/>
    </location>
</feature>
<evidence type="ECO:0000256" key="9">
    <source>
        <dbReference type="ARBA" id="ARBA00046066"/>
    </source>
</evidence>
<dbReference type="InterPro" id="IPR001611">
    <property type="entry name" value="Leu-rich_rpt"/>
</dbReference>
<dbReference type="PANTHER" id="PTHR45973:SF19">
    <property type="entry name" value="DYNEIN AXONEMAL ASSEMBLY FACTOR 1"/>
    <property type="match status" value="1"/>
</dbReference>
<feature type="compositionally biased region" description="Basic and acidic residues" evidence="11">
    <location>
        <begin position="49"/>
        <end position="73"/>
    </location>
</feature>
<evidence type="ECO:0000256" key="8">
    <source>
        <dbReference type="ARBA" id="ARBA00024429"/>
    </source>
</evidence>
<keyword evidence="3" id="KW-0597">Phosphoprotein</keyword>
<dbReference type="FunFam" id="3.80.10.10:FF:000331">
    <property type="entry name" value="Dynein assembly factor 1, axonemal homolog"/>
    <property type="match status" value="1"/>
</dbReference>
<protein>
    <recommendedName>
        <fullName evidence="8 10">Dynein axonemal assembly factor 1</fullName>
    </recommendedName>
</protein>
<keyword evidence="4 10" id="KW-0433">Leucine-rich repeat</keyword>
<evidence type="ECO:0000313" key="13">
    <source>
        <dbReference type="Proteomes" id="UP000694382"/>
    </source>
</evidence>
<dbReference type="SUPFAM" id="SSF52075">
    <property type="entry name" value="Outer arm dynein light chain 1"/>
    <property type="match status" value="1"/>
</dbReference>
<sequence>MQAAPSGDPDSGRREEVPAPEASEAPLGEPGNGGAHTEREGSAVSTADKTQEKEVNCTSRADQENEQKSDIDQKSGSSSSSQKTVEKRGSVRMTKKILLDICKQQKLYWTPYLNDTLYLHYKGFDRLENLEEYTGLKCLWLQCNGLRKIENLEAQTELRSLYLQLNLIEKIENLEPLQKLDSLNISNNYIRTIENLSCLKVLQTLQIAHNKLQTVEDIQHLQECPSISVLDLSHNKLSDPSIVAILETMPNLHVLNLMGNEVIKKIADYRKTLTVRLKQLTYLDDRPVFPKDRACAEAWAVGGLEAEKAEREKWETRERKKSKIALMRYNFYEIISSVGEPANSKDGDGSSNTSETSNRSEEEAQEKTEKFKNEGFDACDEVKTILPNREDSRDFTSGNMPDEGQEDAQEPDSYKCANFSQEADGNVHSEEPKQTEHAEVMTQPLLVEHCLCCGSSQLTHT</sequence>
<evidence type="ECO:0000256" key="11">
    <source>
        <dbReference type="SAM" id="MobiDB-lite"/>
    </source>
</evidence>
<feature type="compositionally biased region" description="Basic and acidic residues" evidence="11">
    <location>
        <begin position="425"/>
        <end position="439"/>
    </location>
</feature>
<dbReference type="GO" id="GO:0070840">
    <property type="term" value="F:dynein complex binding"/>
    <property type="evidence" value="ECO:0007669"/>
    <property type="project" value="UniProtKB-UniRule"/>
</dbReference>
<dbReference type="Pfam" id="PF14580">
    <property type="entry name" value="LRR_9"/>
    <property type="match status" value="1"/>
</dbReference>
<dbReference type="SMART" id="SM00365">
    <property type="entry name" value="LRR_SD22"/>
    <property type="match status" value="4"/>
</dbReference>
<comment type="function">
    <text evidence="9 10">Cilium-specific protein required for the stability of the ciliary architecture. Plays a role in cytoplasmic preassembly of dynein arms. Involved in regulation of microtubule-based cilia and actin-based brush border microvilli.</text>
</comment>
<evidence type="ECO:0000313" key="12">
    <source>
        <dbReference type="Ensembl" id="ENSCPVP00000002499.2"/>
    </source>
</evidence>
<dbReference type="GO" id="GO:0035082">
    <property type="term" value="P:axoneme assembly"/>
    <property type="evidence" value="ECO:0007669"/>
    <property type="project" value="TreeGrafter"/>
</dbReference>
<dbReference type="GO" id="GO:0005930">
    <property type="term" value="C:axoneme"/>
    <property type="evidence" value="ECO:0007669"/>
    <property type="project" value="TreeGrafter"/>
</dbReference>
<dbReference type="InterPro" id="IPR050576">
    <property type="entry name" value="Cilia_flagella_integrity"/>
</dbReference>
<dbReference type="Ensembl" id="ENSCPVT00000002597.2">
    <property type="protein sequence ID" value="ENSCPVP00000002499.2"/>
    <property type="gene ID" value="ENSCPVG00000001854.2"/>
</dbReference>
<comment type="subcellular location">
    <subcellularLocation>
        <location evidence="1 10">Cell projection</location>
        <location evidence="1 10">Cilium</location>
    </subcellularLocation>
</comment>
<feature type="region of interest" description="Disordered" evidence="11">
    <location>
        <begin position="1"/>
        <end position="88"/>
    </location>
</feature>